<reference evidence="2 3" key="1">
    <citation type="submission" date="2019-12" db="EMBL/GenBank/DDBJ databases">
        <authorList>
            <person name="Huq M.A."/>
        </authorList>
    </citation>
    <scope>NUCLEOTIDE SEQUENCE [LARGE SCALE GENOMIC DNA]</scope>
    <source>
        <strain evidence="2 3">MAH-20</strain>
    </source>
</reference>
<evidence type="ECO:0000313" key="3">
    <source>
        <dbReference type="Proteomes" id="UP000441389"/>
    </source>
</evidence>
<dbReference type="Gene3D" id="3.40.50.720">
    <property type="entry name" value="NAD(P)-binding Rossmann-like Domain"/>
    <property type="match status" value="1"/>
</dbReference>
<feature type="domain" description="NAD(P)-binding" evidence="1">
    <location>
        <begin position="7"/>
        <end position="173"/>
    </location>
</feature>
<dbReference type="RefSeq" id="WP_157025797.1">
    <property type="nucleotide sequence ID" value="NZ_WQMS01000002.1"/>
</dbReference>
<dbReference type="Pfam" id="PF13460">
    <property type="entry name" value="NAD_binding_10"/>
    <property type="match status" value="1"/>
</dbReference>
<comment type="caution">
    <text evidence="2">The sequence shown here is derived from an EMBL/GenBank/DDBJ whole genome shotgun (WGS) entry which is preliminary data.</text>
</comment>
<dbReference type="InterPro" id="IPR051207">
    <property type="entry name" value="ComplexI_NDUFA9_subunit"/>
</dbReference>
<dbReference type="InterPro" id="IPR016040">
    <property type="entry name" value="NAD(P)-bd_dom"/>
</dbReference>
<dbReference type="InterPro" id="IPR036291">
    <property type="entry name" value="NAD(P)-bd_dom_sf"/>
</dbReference>
<gene>
    <name evidence="2" type="ORF">GON01_02675</name>
</gene>
<protein>
    <submittedName>
        <fullName evidence="2">NAD(P)H-binding protein</fullName>
    </submittedName>
</protein>
<dbReference type="Proteomes" id="UP000441389">
    <property type="component" value="Unassembled WGS sequence"/>
</dbReference>
<dbReference type="AlphaFoldDB" id="A0A6I4IY25"/>
<dbReference type="GO" id="GO:0044877">
    <property type="term" value="F:protein-containing complex binding"/>
    <property type="evidence" value="ECO:0007669"/>
    <property type="project" value="TreeGrafter"/>
</dbReference>
<organism evidence="2 3">
    <name type="scientific">Sphingomonas horti</name>
    <dbReference type="NCBI Taxonomy" id="2682842"/>
    <lineage>
        <taxon>Bacteria</taxon>
        <taxon>Pseudomonadati</taxon>
        <taxon>Pseudomonadota</taxon>
        <taxon>Alphaproteobacteria</taxon>
        <taxon>Sphingomonadales</taxon>
        <taxon>Sphingomonadaceae</taxon>
        <taxon>Sphingomonas</taxon>
    </lineage>
</organism>
<evidence type="ECO:0000259" key="1">
    <source>
        <dbReference type="Pfam" id="PF13460"/>
    </source>
</evidence>
<evidence type="ECO:0000313" key="2">
    <source>
        <dbReference type="EMBL" id="MVO76843.1"/>
    </source>
</evidence>
<keyword evidence="3" id="KW-1185">Reference proteome</keyword>
<dbReference type="EMBL" id="WQMS01000002">
    <property type="protein sequence ID" value="MVO76843.1"/>
    <property type="molecule type" value="Genomic_DNA"/>
</dbReference>
<sequence length="252" mass="26927">MRIVIIGGTGLIGSRVSDRLRAAGHEAMAAAPSTGVDIVTGQGLLDAFGGADVVVNLANSPAFDDETSMSFFRTAGQNIRDGEAKAGVRHHVALSVVGTEKLQESGYFRAKLVQEQLIKSGATPWTILRATQFMDFLRGIAQSGQVGDDIRLPPASIQPIAADDVADAVAAAAMATPANDTIEIGGPERFRMDKLIGRVLAFDKDERKVIMDQEARYFGVRLQGEELIPGPDARLGSTRLEDWLANAPVRRS</sequence>
<dbReference type="PANTHER" id="PTHR12126:SF11">
    <property type="entry name" value="NADH DEHYDROGENASE [UBIQUINONE] 1 ALPHA SUBCOMPLEX SUBUNIT 9, MITOCHONDRIAL"/>
    <property type="match status" value="1"/>
</dbReference>
<name>A0A6I4IY25_9SPHN</name>
<accession>A0A6I4IY25</accession>
<dbReference type="SUPFAM" id="SSF51735">
    <property type="entry name" value="NAD(P)-binding Rossmann-fold domains"/>
    <property type="match status" value="1"/>
</dbReference>
<proteinExistence type="predicted"/>
<dbReference type="PANTHER" id="PTHR12126">
    <property type="entry name" value="NADH-UBIQUINONE OXIDOREDUCTASE 39 KDA SUBUNIT-RELATED"/>
    <property type="match status" value="1"/>
</dbReference>